<reference evidence="2 3" key="1">
    <citation type="journal article" date="2018" name="BMC Genomics">
        <title>Comparative genome analyses reveal sequence features reflecting distinct modes of host-adaptation between dicot and monocot powdery mildew.</title>
        <authorList>
            <person name="Wu Y."/>
            <person name="Ma X."/>
            <person name="Pan Z."/>
            <person name="Kale S.D."/>
            <person name="Song Y."/>
            <person name="King H."/>
            <person name="Zhang Q."/>
            <person name="Presley C."/>
            <person name="Deng X."/>
            <person name="Wei C.I."/>
            <person name="Xiao S."/>
        </authorList>
    </citation>
    <scope>NUCLEOTIDE SEQUENCE [LARGE SCALE GENOMIC DNA]</scope>
    <source>
        <strain evidence="2">UMSG3</strain>
    </source>
</reference>
<evidence type="ECO:0000256" key="1">
    <source>
        <dbReference type="SAM" id="MobiDB-lite"/>
    </source>
</evidence>
<name>A0A420JAI0_9PEZI</name>
<protein>
    <submittedName>
        <fullName evidence="2">Uncharacterized protein</fullName>
    </submittedName>
</protein>
<dbReference type="EMBL" id="MCBQ01000809">
    <property type="protein sequence ID" value="RKF83809.1"/>
    <property type="molecule type" value="Genomic_DNA"/>
</dbReference>
<evidence type="ECO:0000313" key="2">
    <source>
        <dbReference type="EMBL" id="RKF83809.1"/>
    </source>
</evidence>
<gene>
    <name evidence="2" type="ORF">GcM3_008051</name>
</gene>
<organism evidence="2 3">
    <name type="scientific">Golovinomyces cichoracearum</name>
    <dbReference type="NCBI Taxonomy" id="62708"/>
    <lineage>
        <taxon>Eukaryota</taxon>
        <taxon>Fungi</taxon>
        <taxon>Dikarya</taxon>
        <taxon>Ascomycota</taxon>
        <taxon>Pezizomycotina</taxon>
        <taxon>Leotiomycetes</taxon>
        <taxon>Erysiphales</taxon>
        <taxon>Erysiphaceae</taxon>
        <taxon>Golovinomyces</taxon>
    </lineage>
</organism>
<dbReference type="Proteomes" id="UP000283383">
    <property type="component" value="Unassembled WGS sequence"/>
</dbReference>
<feature type="region of interest" description="Disordered" evidence="1">
    <location>
        <begin position="54"/>
        <end position="79"/>
    </location>
</feature>
<evidence type="ECO:0000313" key="3">
    <source>
        <dbReference type="Proteomes" id="UP000283383"/>
    </source>
</evidence>
<dbReference type="AlphaFoldDB" id="A0A420JAI0"/>
<proteinExistence type="predicted"/>
<sequence>MTSYDLFVMEVQDLVNELESLLDFRLVRGSASEFYVHKNPTYNQKHFTPLIGSNQASESSSCSLSNKGSSQTSYTNLDHGDVEMGDIHVLKSQI</sequence>
<feature type="compositionally biased region" description="Low complexity" evidence="1">
    <location>
        <begin position="54"/>
        <end position="70"/>
    </location>
</feature>
<keyword evidence="3" id="KW-1185">Reference proteome</keyword>
<accession>A0A420JAI0</accession>
<comment type="caution">
    <text evidence="2">The sequence shown here is derived from an EMBL/GenBank/DDBJ whole genome shotgun (WGS) entry which is preliminary data.</text>
</comment>